<sequence>MSLKICATRDLHSTSMRFNMSLERVELVPLKIGHGIASSSSTGTSEEVLAASLGSFLQSPPRFSSMSTCDMDGMHGGTASRMGGNPLCSSLGDYQTRACLEFSRFPDDSFSLRRTTEVTNNVHGLTIGSVDKSGQITPKNGRNIQTPASRIVGFESSGTSSLNDGSKGVLSGHVHSSSAVNVTTNDVVNSGSLVRKRLLSPLTGMLFPDQFNGDHLDIGCRNSRTNSPTVSENFSASIAHDYKKANVGSKNHFTMPTWSLSSCLEQKNMPHDISSMESVIFTDGPFLENKDPLPHNSYSSSPRLLRELTNAKAQSGAIFISPREVISPSHSLSPLGPKLSERFKTVGGCRTANKELEDCHSTLRNVKQTLDKSDPDILFSPEVGEFRIASKLFEDVDIFQKDFHPSSLENGTGVSYSLSQGSQCMRFVRSLSGLPVRRSLVGSFEESLLSGRFLSGKPSQRIDGFLAVLSITGGNFSPQSQKLPFSVTSVEGDCYLLYCASIHLAGNSALNRSGGQKLKRGLSNDGSQIVTSRLRIPVKGRIQLVLSNPEKTPIHTFLCNYDLSDMPAGTKTFLRQKVTLASCSPTSTQSKQGKTDLHAKVIDKKELKNPAGVDVVQTKRSVDQKTEIRSECSDLVDSMDEGDMSKLSPKTGRVCTRSFIVEKSFNDDEYSSSNGWVDGCHETDRKQVHGCSRVNQNSNGGLRYALHLRFICPFPKKCSRSVQRCKSDPLSTPERTGLDMDGERRFYLYNDLRVVFPQRHSDADEGKLSALCVHILAYVSLRQIAKQHRVVVGQAAICAAAIGMFGK</sequence>
<proteinExistence type="predicted"/>
<dbReference type="InterPro" id="IPR025261">
    <property type="entry name" value="Atos-like_cons_dom"/>
</dbReference>
<dbReference type="Pfam" id="PF13889">
    <property type="entry name" value="Chromosome_seg"/>
    <property type="match status" value="1"/>
</dbReference>
<dbReference type="Pfam" id="PF13915">
    <property type="entry name" value="DUF4210"/>
    <property type="match status" value="1"/>
</dbReference>
<organism evidence="2">
    <name type="scientific">Prunus dulcis</name>
    <name type="common">Almond</name>
    <name type="synonym">Amygdalus dulcis</name>
    <dbReference type="NCBI Taxonomy" id="3755"/>
    <lineage>
        <taxon>Eukaryota</taxon>
        <taxon>Viridiplantae</taxon>
        <taxon>Streptophyta</taxon>
        <taxon>Embryophyta</taxon>
        <taxon>Tracheophyta</taxon>
        <taxon>Spermatophyta</taxon>
        <taxon>Magnoliopsida</taxon>
        <taxon>eudicotyledons</taxon>
        <taxon>Gunneridae</taxon>
        <taxon>Pentapetalae</taxon>
        <taxon>rosids</taxon>
        <taxon>fabids</taxon>
        <taxon>Rosales</taxon>
        <taxon>Rosaceae</taxon>
        <taxon>Amygdaloideae</taxon>
        <taxon>Amygdaleae</taxon>
        <taxon>Prunus</taxon>
    </lineage>
</organism>
<gene>
    <name evidence="2" type="ORF">Prudu_010584</name>
</gene>
<dbReference type="SMART" id="SM01177">
    <property type="entry name" value="DUF4210"/>
    <property type="match status" value="1"/>
</dbReference>
<dbReference type="PANTHER" id="PTHR13199">
    <property type="entry name" value="GH03947P"/>
    <property type="match status" value="1"/>
</dbReference>
<name>A0A4Y1R8R3_PRUDU</name>
<reference evidence="2" key="1">
    <citation type="journal article" date="2019" name="Science">
        <title>Mutation of a bHLH transcription factor allowed almond domestication.</title>
        <authorList>
            <person name="Sanchez-Perez R."/>
            <person name="Pavan S."/>
            <person name="Mazzeo R."/>
            <person name="Moldovan C."/>
            <person name="Aiese Cigliano R."/>
            <person name="Del Cueto J."/>
            <person name="Ricciardi F."/>
            <person name="Lotti C."/>
            <person name="Ricciardi L."/>
            <person name="Dicenta F."/>
            <person name="Lopez-Marques R.L."/>
            <person name="Lindberg Moller B."/>
        </authorList>
    </citation>
    <scope>NUCLEOTIDE SEQUENCE</scope>
</reference>
<dbReference type="InterPro" id="IPR033473">
    <property type="entry name" value="Atos-like_C"/>
</dbReference>
<dbReference type="EMBL" id="AP019299">
    <property type="protein sequence ID" value="BBH00563.1"/>
    <property type="molecule type" value="Genomic_DNA"/>
</dbReference>
<evidence type="ECO:0000313" key="2">
    <source>
        <dbReference type="EMBL" id="BBH00563.1"/>
    </source>
</evidence>
<dbReference type="AlphaFoldDB" id="A0A4Y1R8R3"/>
<evidence type="ECO:0000259" key="1">
    <source>
        <dbReference type="SMART" id="SM01177"/>
    </source>
</evidence>
<dbReference type="InterPro" id="IPR051506">
    <property type="entry name" value="ATOS_Transcription_Regulators"/>
</dbReference>
<dbReference type="PANTHER" id="PTHR13199:SF23">
    <property type="entry name" value="MEIOSIS CHROMOSOME SEGREGATION FAMILY PROTEIN"/>
    <property type="match status" value="1"/>
</dbReference>
<feature type="domain" description="Atos-like conserved" evidence="1">
    <location>
        <begin position="440"/>
        <end position="499"/>
    </location>
</feature>
<accession>A0A4Y1R8R3</accession>
<protein>
    <recommendedName>
        <fullName evidence="1">Atos-like conserved domain-containing protein</fullName>
    </recommendedName>
</protein>